<protein>
    <submittedName>
        <fullName evidence="1">Similar to ILITYHIA</fullName>
    </submittedName>
</protein>
<dbReference type="OrthoDB" id="1745528at2759"/>
<evidence type="ECO:0000313" key="2">
    <source>
        <dbReference type="Proteomes" id="UP000585474"/>
    </source>
</evidence>
<name>A0A7J0FW50_9ERIC</name>
<gene>
    <name evidence="1" type="ORF">Acr_15g0015230</name>
</gene>
<proteinExistence type="predicted"/>
<comment type="caution">
    <text evidence="1">The sequence shown here is derived from an EMBL/GenBank/DDBJ whole genome shotgun (WGS) entry which is preliminary data.</text>
</comment>
<evidence type="ECO:0000313" key="1">
    <source>
        <dbReference type="EMBL" id="GFZ02915.1"/>
    </source>
</evidence>
<dbReference type="Proteomes" id="UP000585474">
    <property type="component" value="Unassembled WGS sequence"/>
</dbReference>
<dbReference type="AlphaFoldDB" id="A0A7J0FW50"/>
<dbReference type="EMBL" id="BJWL01000015">
    <property type="protein sequence ID" value="GFZ02915.1"/>
    <property type="molecule type" value="Genomic_DNA"/>
</dbReference>
<sequence length="115" mass="12286">MNQYVLPLAGHVLVEHFATMSLPLLLPAVEEGTAARCCQVYFWELSSGVICEMVNFFDVAGTSGKALLEGGSDEGASTEAHGRAIIEVAGRSLGELVRKLGERVLPLVIPIYLKG</sequence>
<keyword evidence="2" id="KW-1185">Reference proteome</keyword>
<accession>A0A7J0FW50</accession>
<organism evidence="1 2">
    <name type="scientific">Actinidia rufa</name>
    <dbReference type="NCBI Taxonomy" id="165716"/>
    <lineage>
        <taxon>Eukaryota</taxon>
        <taxon>Viridiplantae</taxon>
        <taxon>Streptophyta</taxon>
        <taxon>Embryophyta</taxon>
        <taxon>Tracheophyta</taxon>
        <taxon>Spermatophyta</taxon>
        <taxon>Magnoliopsida</taxon>
        <taxon>eudicotyledons</taxon>
        <taxon>Gunneridae</taxon>
        <taxon>Pentapetalae</taxon>
        <taxon>asterids</taxon>
        <taxon>Ericales</taxon>
        <taxon>Actinidiaceae</taxon>
        <taxon>Actinidia</taxon>
    </lineage>
</organism>
<reference evidence="1 2" key="1">
    <citation type="submission" date="2019-07" db="EMBL/GenBank/DDBJ databases">
        <title>De Novo Assembly of kiwifruit Actinidia rufa.</title>
        <authorList>
            <person name="Sugita-Konishi S."/>
            <person name="Sato K."/>
            <person name="Mori E."/>
            <person name="Abe Y."/>
            <person name="Kisaki G."/>
            <person name="Hamano K."/>
            <person name="Suezawa K."/>
            <person name="Otani M."/>
            <person name="Fukuda T."/>
            <person name="Manabe T."/>
            <person name="Gomi K."/>
            <person name="Tabuchi M."/>
            <person name="Akimitsu K."/>
            <person name="Kataoka I."/>
        </authorList>
    </citation>
    <scope>NUCLEOTIDE SEQUENCE [LARGE SCALE GENOMIC DNA]</scope>
    <source>
        <strain evidence="2">cv. Fuchu</strain>
    </source>
</reference>